<dbReference type="SUPFAM" id="SSF53448">
    <property type="entry name" value="Nucleotide-diphospho-sugar transferases"/>
    <property type="match status" value="1"/>
</dbReference>
<dbReference type="PANTHER" id="PTHR22916:SF3">
    <property type="entry name" value="UDP-GLCNAC:BETAGAL BETA-1,3-N-ACETYLGLUCOSAMINYLTRANSFERASE-LIKE PROTEIN 1"/>
    <property type="match status" value="1"/>
</dbReference>
<dbReference type="RefSeq" id="WP_265084005.1">
    <property type="nucleotide sequence ID" value="NZ_CP110376.1"/>
</dbReference>
<reference evidence="2" key="1">
    <citation type="journal article" date="2017" name="PLoS ONE">
        <title>Genetic diversity of the O antigens of Proteus species and the development of a suspension array for molecular serotyping.</title>
        <authorList>
            <person name="Yu X."/>
            <person name="Torzewska A."/>
            <person name="Zhang X."/>
            <person name="Yin Z."/>
            <person name="Drzewiecka D."/>
            <person name="Cao H."/>
            <person name="Liu B."/>
            <person name="Knirel Y.A."/>
            <person name="Rozalski A."/>
            <person name="Wang L."/>
        </authorList>
    </citation>
    <scope>NUCLEOTIDE SEQUENCE</scope>
    <source>
        <strain evidence="2">TG332</strain>
    </source>
</reference>
<dbReference type="GO" id="GO:0016758">
    <property type="term" value="F:hexosyltransferase activity"/>
    <property type="evidence" value="ECO:0007669"/>
    <property type="project" value="UniProtKB-ARBA"/>
</dbReference>
<protein>
    <submittedName>
        <fullName evidence="2">WffW</fullName>
    </submittedName>
</protein>
<dbReference type="PANTHER" id="PTHR22916">
    <property type="entry name" value="GLYCOSYLTRANSFERASE"/>
    <property type="match status" value="1"/>
</dbReference>
<dbReference type="CDD" id="cd00761">
    <property type="entry name" value="Glyco_tranf_GTA_type"/>
    <property type="match status" value="1"/>
</dbReference>
<evidence type="ECO:0000259" key="1">
    <source>
        <dbReference type="Pfam" id="PF00535"/>
    </source>
</evidence>
<feature type="domain" description="Glycosyltransferase 2-like" evidence="1">
    <location>
        <begin position="74"/>
        <end position="226"/>
    </location>
</feature>
<dbReference type="InterPro" id="IPR001173">
    <property type="entry name" value="Glyco_trans_2-like"/>
</dbReference>
<dbReference type="InterPro" id="IPR029044">
    <property type="entry name" value="Nucleotide-diphossugar_trans"/>
</dbReference>
<dbReference type="AlphaFoldDB" id="A0A385JN75"/>
<accession>A0A385JN75</accession>
<sequence>MTRGFEESNLRAVLRTDKVYLYNKTLILQIDKRLARNFWRSGGRKPSAVALFKPSNIKINSSEKMNEFIPPSISIVIPVFNVEKYIGECLDSLLLQTFDKFEVICIIDGSTDNSENIIKSGKYQSLNLKIINIPNSGQSIARNIGIHNATGEFILFLDSDDKIRNDTLKKCIEELEENELDGVFFEGQAFSNTLKKNKMKKYNYNRPIINRIIDGKELYNISIESHLFTVQPCCYIVKKNIIKSINFIPSVYHEDNAYTIELLFSGKLKKIKIINEKFFLRRLRLNSTMTSIKNIKHTKGYLASIKIFSKIIKESNDKRTKKNLSLYLEKLFLGAIISNSSCTTTDKITNLKDELLKIISDIGIKNVTLKTKTLPYFIPYFSLRKNLIKKIRSFKCQ</sequence>
<dbReference type="EMBL" id="KY710718">
    <property type="protein sequence ID" value="AXY99810.1"/>
    <property type="molecule type" value="Genomic_DNA"/>
</dbReference>
<proteinExistence type="predicted"/>
<organism evidence="2">
    <name type="scientific">Proteus mirabilis</name>
    <dbReference type="NCBI Taxonomy" id="584"/>
    <lineage>
        <taxon>Bacteria</taxon>
        <taxon>Pseudomonadati</taxon>
        <taxon>Pseudomonadota</taxon>
        <taxon>Gammaproteobacteria</taxon>
        <taxon>Enterobacterales</taxon>
        <taxon>Morganellaceae</taxon>
        <taxon>Proteus</taxon>
    </lineage>
</organism>
<dbReference type="Pfam" id="PF00535">
    <property type="entry name" value="Glycos_transf_2"/>
    <property type="match status" value="1"/>
</dbReference>
<evidence type="ECO:0000313" key="2">
    <source>
        <dbReference type="EMBL" id="AXY99810.1"/>
    </source>
</evidence>
<name>A0A385JN75_PROMI</name>
<dbReference type="Gene3D" id="3.90.550.10">
    <property type="entry name" value="Spore Coat Polysaccharide Biosynthesis Protein SpsA, Chain A"/>
    <property type="match status" value="1"/>
</dbReference>